<keyword evidence="5" id="KW-1185">Reference proteome</keyword>
<dbReference type="SUPFAM" id="SSF69786">
    <property type="entry name" value="YggU-like"/>
    <property type="match status" value="1"/>
</dbReference>
<evidence type="ECO:0000313" key="4">
    <source>
        <dbReference type="EMBL" id="BBX96343.1"/>
    </source>
</evidence>
<feature type="region of interest" description="Disordered" evidence="3">
    <location>
        <begin position="1"/>
        <end position="23"/>
    </location>
</feature>
<dbReference type="Proteomes" id="UP000466396">
    <property type="component" value="Chromosome"/>
</dbReference>
<dbReference type="NCBIfam" id="TIGR00251">
    <property type="entry name" value="DUF167 family protein"/>
    <property type="match status" value="1"/>
</dbReference>
<evidence type="ECO:0000256" key="1">
    <source>
        <dbReference type="ARBA" id="ARBA00010364"/>
    </source>
</evidence>
<evidence type="ECO:0000313" key="5">
    <source>
        <dbReference type="Proteomes" id="UP000466396"/>
    </source>
</evidence>
<organism evidence="4 5">
    <name type="scientific">Mycobacterium lacus</name>
    <dbReference type="NCBI Taxonomy" id="169765"/>
    <lineage>
        <taxon>Bacteria</taxon>
        <taxon>Bacillati</taxon>
        <taxon>Actinomycetota</taxon>
        <taxon>Actinomycetes</taxon>
        <taxon>Mycobacteriales</taxon>
        <taxon>Mycobacteriaceae</taxon>
        <taxon>Mycobacterium</taxon>
    </lineage>
</organism>
<reference evidence="4 5" key="1">
    <citation type="journal article" date="2019" name="Emerg. Microbes Infect.">
        <title>Comprehensive subspecies identification of 175 nontuberculous mycobacteria species based on 7547 genomic profiles.</title>
        <authorList>
            <person name="Matsumoto Y."/>
            <person name="Kinjo T."/>
            <person name="Motooka D."/>
            <person name="Nabeya D."/>
            <person name="Jung N."/>
            <person name="Uechi K."/>
            <person name="Horii T."/>
            <person name="Iida T."/>
            <person name="Fujita J."/>
            <person name="Nakamura S."/>
        </authorList>
    </citation>
    <scope>NUCLEOTIDE SEQUENCE [LARGE SCALE GENOMIC DNA]</scope>
    <source>
        <strain evidence="4 5">JCM 15657</strain>
    </source>
</reference>
<feature type="compositionally biased region" description="Low complexity" evidence="3">
    <location>
        <begin position="1"/>
        <end position="13"/>
    </location>
</feature>
<dbReference type="AlphaFoldDB" id="A0A7I7NJ80"/>
<dbReference type="HAMAP" id="MF_00634">
    <property type="entry name" value="UPF0235"/>
    <property type="match status" value="1"/>
</dbReference>
<accession>A0A7I7NJ80</accession>
<protein>
    <recommendedName>
        <fullName evidence="2">UPF0235 protein MLAC_16370</fullName>
    </recommendedName>
</protein>
<dbReference type="InterPro" id="IPR036591">
    <property type="entry name" value="YggU-like_sf"/>
</dbReference>
<dbReference type="InterPro" id="IPR003746">
    <property type="entry name" value="DUF167"/>
</dbReference>
<dbReference type="Gene3D" id="3.30.1200.10">
    <property type="entry name" value="YggU-like"/>
    <property type="match status" value="1"/>
</dbReference>
<dbReference type="EMBL" id="AP022581">
    <property type="protein sequence ID" value="BBX96343.1"/>
    <property type="molecule type" value="Genomic_DNA"/>
</dbReference>
<dbReference type="SMART" id="SM01152">
    <property type="entry name" value="DUF167"/>
    <property type="match status" value="1"/>
</dbReference>
<sequence>MAAETASEAANANQRPRPLATTAMRTNSSLVSGGTRLAIFSYRESVVSGSDIVSVRVKPGSRKGPMVEVGVDTDLTIYVPERAVDGKANAAVSRLLAQHLGVPQARVKLVAGARARLKRFRVLR</sequence>
<evidence type="ECO:0000256" key="2">
    <source>
        <dbReference type="HAMAP-Rule" id="MF_00634"/>
    </source>
</evidence>
<evidence type="ECO:0000256" key="3">
    <source>
        <dbReference type="SAM" id="MobiDB-lite"/>
    </source>
</evidence>
<name>A0A7I7NJ80_9MYCO</name>
<proteinExistence type="inferred from homology"/>
<comment type="similarity">
    <text evidence="1 2">Belongs to the UPF0235 family.</text>
</comment>
<dbReference type="Pfam" id="PF02594">
    <property type="entry name" value="DUF167"/>
    <property type="match status" value="1"/>
</dbReference>
<gene>
    <name evidence="4" type="ORF">MLAC_16370</name>
</gene>
<dbReference type="KEGG" id="mlj:MLAC_16370"/>